<dbReference type="SUPFAM" id="SSF56436">
    <property type="entry name" value="C-type lectin-like"/>
    <property type="match status" value="1"/>
</dbReference>
<dbReference type="Gene3D" id="3.90.1580.10">
    <property type="entry name" value="paralog of FGE (formylglycine-generating enzyme)"/>
    <property type="match status" value="1"/>
</dbReference>
<evidence type="ECO:0000313" key="2">
    <source>
        <dbReference type="EMBL" id="GBF50056.1"/>
    </source>
</evidence>
<dbReference type="InterPro" id="IPR051043">
    <property type="entry name" value="Sulfatase_Mod_Factor_Kinase"/>
</dbReference>
<dbReference type="PANTHER" id="PTHR23150:SF19">
    <property type="entry name" value="FORMYLGLYCINE-GENERATING ENZYME"/>
    <property type="match status" value="1"/>
</dbReference>
<comment type="caution">
    <text evidence="2">The sequence shown here is derived from an EMBL/GenBank/DDBJ whole genome shotgun (WGS) entry which is preliminary data.</text>
</comment>
<dbReference type="AlphaFoldDB" id="A0A2P2DZQ8"/>
<organism evidence="2 3">
    <name type="scientific">Leptospira ryugenii</name>
    <dbReference type="NCBI Taxonomy" id="1917863"/>
    <lineage>
        <taxon>Bacteria</taxon>
        <taxon>Pseudomonadati</taxon>
        <taxon>Spirochaetota</taxon>
        <taxon>Spirochaetia</taxon>
        <taxon>Leptospirales</taxon>
        <taxon>Leptospiraceae</taxon>
        <taxon>Leptospira</taxon>
    </lineage>
</organism>
<dbReference type="Proteomes" id="UP000245133">
    <property type="component" value="Unassembled WGS sequence"/>
</dbReference>
<dbReference type="InterPro" id="IPR005532">
    <property type="entry name" value="SUMF_dom"/>
</dbReference>
<dbReference type="InterPro" id="IPR016187">
    <property type="entry name" value="CTDL_fold"/>
</dbReference>
<dbReference type="EMBL" id="BFBB01000003">
    <property type="protein sequence ID" value="GBF50056.1"/>
    <property type="molecule type" value="Genomic_DNA"/>
</dbReference>
<evidence type="ECO:0000313" key="3">
    <source>
        <dbReference type="Proteomes" id="UP000245133"/>
    </source>
</evidence>
<accession>A0A2P2DZQ8</accession>
<gene>
    <name evidence="2" type="ORF">LPTSP4_15770</name>
</gene>
<dbReference type="PANTHER" id="PTHR23150">
    <property type="entry name" value="SULFATASE MODIFYING FACTOR 1, 2"/>
    <property type="match status" value="1"/>
</dbReference>
<dbReference type="InterPro" id="IPR042095">
    <property type="entry name" value="SUMF_sf"/>
</dbReference>
<feature type="domain" description="Sulfatase-modifying factor enzyme-like" evidence="1">
    <location>
        <begin position="2"/>
        <end position="178"/>
    </location>
</feature>
<name>A0A2P2DZQ8_9LEPT</name>
<evidence type="ECO:0000259" key="1">
    <source>
        <dbReference type="Pfam" id="PF03781"/>
    </source>
</evidence>
<proteinExistence type="predicted"/>
<dbReference type="GO" id="GO:0120147">
    <property type="term" value="F:formylglycine-generating oxidase activity"/>
    <property type="evidence" value="ECO:0007669"/>
    <property type="project" value="TreeGrafter"/>
</dbReference>
<keyword evidence="3" id="KW-1185">Reference proteome</keyword>
<reference evidence="2 3" key="1">
    <citation type="submission" date="2018-02" db="EMBL/GenBank/DDBJ databases">
        <title>Novel Leptospira species isolated from soil and water in Japan.</title>
        <authorList>
            <person name="Nakao R."/>
            <person name="Masuzawa T."/>
        </authorList>
    </citation>
    <scope>NUCLEOTIDE SEQUENCE [LARGE SCALE GENOMIC DNA]</scope>
    <source>
        <strain evidence="2 3">YH101</strain>
    </source>
</reference>
<sequence>MRDEQPIVGVSWYTAKEYCRWKGKRLPTESEWEKASRGPSGDLYPWGSSPANCQNAIIEENGHKGCFKEISLKPHQMTTQAVGSREAGHYGLYDMAGNSWEWVEDWYSESYEKCGGACFGKNPKGPCNGKEECPGHSKKIVKGGSWWWPGNMARGSYRRSHIPENFPEYHHFGFRCAKDVP</sequence>
<protein>
    <submittedName>
        <fullName evidence="2">Formylglycine-generating sulfatase enzyme</fullName>
    </submittedName>
</protein>
<dbReference type="Pfam" id="PF03781">
    <property type="entry name" value="FGE-sulfatase"/>
    <property type="match status" value="1"/>
</dbReference>